<protein>
    <submittedName>
        <fullName evidence="1">Uncharacterized protein</fullName>
    </submittedName>
</protein>
<evidence type="ECO:0000313" key="2">
    <source>
        <dbReference type="Proteomes" id="UP000644020"/>
    </source>
</evidence>
<reference evidence="1" key="1">
    <citation type="journal article" date="2014" name="Int. J. Syst. Evol. Microbiol.">
        <title>Complete genome sequence of Corynebacterium casei LMG S-19264T (=DSM 44701T), isolated from a smear-ripened cheese.</title>
        <authorList>
            <consortium name="US DOE Joint Genome Institute (JGI-PGF)"/>
            <person name="Walter F."/>
            <person name="Albersmeier A."/>
            <person name="Kalinowski J."/>
            <person name="Ruckert C."/>
        </authorList>
    </citation>
    <scope>NUCLEOTIDE SEQUENCE</scope>
    <source>
        <strain evidence="1">JCM 4518</strain>
    </source>
</reference>
<reference evidence="1" key="2">
    <citation type="submission" date="2020-09" db="EMBL/GenBank/DDBJ databases">
        <authorList>
            <person name="Sun Q."/>
            <person name="Ohkuma M."/>
        </authorList>
    </citation>
    <scope>NUCLEOTIDE SEQUENCE</scope>
    <source>
        <strain evidence="1">JCM 4518</strain>
    </source>
</reference>
<proteinExistence type="predicted"/>
<comment type="caution">
    <text evidence="1">The sequence shown here is derived from an EMBL/GenBank/DDBJ whole genome shotgun (WGS) entry which is preliminary data.</text>
</comment>
<dbReference type="EMBL" id="BMUL01000004">
    <property type="protein sequence ID" value="GHA77718.1"/>
    <property type="molecule type" value="Genomic_DNA"/>
</dbReference>
<evidence type="ECO:0000313" key="1">
    <source>
        <dbReference type="EMBL" id="GHA77718.1"/>
    </source>
</evidence>
<sequence length="186" mass="19871">MGLGKGWGLVDEAFDVAGTALCCAAAIRLGGAVQVLTTRSGLLDHYSPIMAGLENITAFLDGRGLDDDLLGSAFAESWSLDARYPAELAGHAFVAGWSSLVFGTVVLTRPKQQDITSAQTLEFASKAAASWPIAVRIGSSDSLLRFEAACQQEAEAQMREGGLPALWKLTEDRSKQYRQTTEQFIG</sequence>
<accession>A0A918SZ81</accession>
<keyword evidence="2" id="KW-1185">Reference proteome</keyword>
<gene>
    <name evidence="1" type="ORF">GCM10010305_20970</name>
</gene>
<dbReference type="AlphaFoldDB" id="A0A918SZ81"/>
<name>A0A918SZ81_9ACTN</name>
<dbReference type="Proteomes" id="UP000644020">
    <property type="component" value="Unassembled WGS sequence"/>
</dbReference>
<organism evidence="1 2">
    <name type="scientific">Streptomyces termitum</name>
    <dbReference type="NCBI Taxonomy" id="67368"/>
    <lineage>
        <taxon>Bacteria</taxon>
        <taxon>Bacillati</taxon>
        <taxon>Actinomycetota</taxon>
        <taxon>Actinomycetes</taxon>
        <taxon>Kitasatosporales</taxon>
        <taxon>Streptomycetaceae</taxon>
        <taxon>Streptomyces</taxon>
    </lineage>
</organism>